<evidence type="ECO:0000256" key="6">
    <source>
        <dbReference type="ARBA" id="ARBA00023015"/>
    </source>
</evidence>
<feature type="domain" description="C2H2-type" evidence="11">
    <location>
        <begin position="166"/>
        <end position="193"/>
    </location>
</feature>
<accession>A0AAJ6YXF8</accession>
<dbReference type="GeneID" id="105368718"/>
<evidence type="ECO:0000256" key="2">
    <source>
        <dbReference type="ARBA" id="ARBA00022723"/>
    </source>
</evidence>
<evidence type="ECO:0000256" key="10">
    <source>
        <dbReference type="SAM" id="MobiDB-lite"/>
    </source>
</evidence>
<dbReference type="SUPFAM" id="SSF57667">
    <property type="entry name" value="beta-beta-alpha zinc fingers"/>
    <property type="match status" value="2"/>
</dbReference>
<feature type="domain" description="C2H2-type" evidence="11">
    <location>
        <begin position="194"/>
        <end position="221"/>
    </location>
</feature>
<feature type="domain" description="C2H2-type" evidence="11">
    <location>
        <begin position="222"/>
        <end position="249"/>
    </location>
</feature>
<keyword evidence="2" id="KW-0479">Metal-binding</keyword>
<evidence type="ECO:0000313" key="12">
    <source>
        <dbReference type="Proteomes" id="UP000695007"/>
    </source>
</evidence>
<dbReference type="GO" id="GO:0003677">
    <property type="term" value="F:DNA binding"/>
    <property type="evidence" value="ECO:0007669"/>
    <property type="project" value="UniProtKB-KW"/>
</dbReference>
<dbReference type="KEGG" id="csol:105368718"/>
<keyword evidence="5" id="KW-0862">Zinc</keyword>
<dbReference type="AlphaFoldDB" id="A0AAJ6YXF8"/>
<dbReference type="SMART" id="SM00355">
    <property type="entry name" value="ZnF_C2H2"/>
    <property type="match status" value="5"/>
</dbReference>
<keyword evidence="6" id="KW-0805">Transcription regulation</keyword>
<keyword evidence="3" id="KW-0677">Repeat</keyword>
<dbReference type="Pfam" id="PF12874">
    <property type="entry name" value="zf-met"/>
    <property type="match status" value="1"/>
</dbReference>
<dbReference type="PROSITE" id="PS00028">
    <property type="entry name" value="ZINC_FINGER_C2H2_1"/>
    <property type="match status" value="4"/>
</dbReference>
<dbReference type="PROSITE" id="PS50157">
    <property type="entry name" value="ZINC_FINGER_C2H2_2"/>
    <property type="match status" value="4"/>
</dbReference>
<keyword evidence="4 9" id="KW-0863">Zinc-finger</keyword>
<dbReference type="GO" id="GO:0000981">
    <property type="term" value="F:DNA-binding transcription factor activity, RNA polymerase II-specific"/>
    <property type="evidence" value="ECO:0007669"/>
    <property type="project" value="TreeGrafter"/>
</dbReference>
<evidence type="ECO:0000313" key="13">
    <source>
        <dbReference type="RefSeq" id="XP_011506101.1"/>
    </source>
</evidence>
<dbReference type="Proteomes" id="UP000695007">
    <property type="component" value="Unplaced"/>
</dbReference>
<reference evidence="13" key="1">
    <citation type="submission" date="2025-08" db="UniProtKB">
        <authorList>
            <consortium name="RefSeq"/>
        </authorList>
    </citation>
    <scope>IDENTIFICATION</scope>
</reference>
<dbReference type="InterPro" id="IPR013087">
    <property type="entry name" value="Znf_C2H2_type"/>
</dbReference>
<evidence type="ECO:0000256" key="8">
    <source>
        <dbReference type="ARBA" id="ARBA00023242"/>
    </source>
</evidence>
<evidence type="ECO:0000256" key="7">
    <source>
        <dbReference type="ARBA" id="ARBA00023163"/>
    </source>
</evidence>
<feature type="compositionally biased region" description="Basic residues" evidence="10">
    <location>
        <begin position="1"/>
        <end position="11"/>
    </location>
</feature>
<sequence>MRVKSVPRHLPRKDNSQGHAKAKNAALDYFSTKKFEGSGSSCMKTVHFTNYHDIAQEIDLVAHKQNTIPHNIFEKWTPFSIEGKIEAVDLSVKNGLSAPIAGPSVEGNKFKDTYLYQIMTDPNFLKKIIREKQASKSSCPYCKEEFNSESEVKKHLNVQADDTNQLTCCACGKSFAQKRYLRYHQRCHSERNKFACDICTRKYSRLDNLTRHNIFHTNPDKFPCNSCERTFARKDLLNKHLRCHENKYKFHCDTCQKYFKGPISLENHIKLFHSSPDKRSGADSF</sequence>
<dbReference type="PANTHER" id="PTHR24394">
    <property type="entry name" value="ZINC FINGER PROTEIN"/>
    <property type="match status" value="1"/>
</dbReference>
<evidence type="ECO:0000259" key="11">
    <source>
        <dbReference type="PROSITE" id="PS50157"/>
    </source>
</evidence>
<evidence type="ECO:0000256" key="4">
    <source>
        <dbReference type="ARBA" id="ARBA00022771"/>
    </source>
</evidence>
<dbReference type="RefSeq" id="XP_011506101.1">
    <property type="nucleotide sequence ID" value="XM_011507799.1"/>
</dbReference>
<dbReference type="PANTHER" id="PTHR24394:SF48">
    <property type="entry name" value="ZINC FINGER PROTEIN 771"/>
    <property type="match status" value="1"/>
</dbReference>
<dbReference type="Gene3D" id="3.30.160.60">
    <property type="entry name" value="Classic Zinc Finger"/>
    <property type="match status" value="3"/>
</dbReference>
<name>A0AAJ6YXF8_9HYME</name>
<keyword evidence="7" id="KW-0804">Transcription</keyword>
<evidence type="ECO:0000256" key="5">
    <source>
        <dbReference type="ARBA" id="ARBA00022833"/>
    </source>
</evidence>
<proteinExistence type="predicted"/>
<feature type="domain" description="C2H2-type" evidence="11">
    <location>
        <begin position="250"/>
        <end position="278"/>
    </location>
</feature>
<dbReference type="GO" id="GO:0008270">
    <property type="term" value="F:zinc ion binding"/>
    <property type="evidence" value="ECO:0007669"/>
    <property type="project" value="UniProtKB-KW"/>
</dbReference>
<protein>
    <submittedName>
        <fullName evidence="13">Gastrula zinc finger protein 5-1-like</fullName>
    </submittedName>
</protein>
<dbReference type="GO" id="GO:0005634">
    <property type="term" value="C:nucleus"/>
    <property type="evidence" value="ECO:0007669"/>
    <property type="project" value="UniProtKB-SubCell"/>
</dbReference>
<comment type="subcellular location">
    <subcellularLocation>
        <location evidence="1">Nucleus</location>
    </subcellularLocation>
</comment>
<feature type="region of interest" description="Disordered" evidence="10">
    <location>
        <begin position="1"/>
        <end position="21"/>
    </location>
</feature>
<dbReference type="Pfam" id="PF00096">
    <property type="entry name" value="zf-C2H2"/>
    <property type="match status" value="2"/>
</dbReference>
<dbReference type="InterPro" id="IPR036236">
    <property type="entry name" value="Znf_C2H2_sf"/>
</dbReference>
<evidence type="ECO:0000256" key="9">
    <source>
        <dbReference type="PROSITE-ProRule" id="PRU00042"/>
    </source>
</evidence>
<organism evidence="12 13">
    <name type="scientific">Ceratosolen solmsi marchali</name>
    <dbReference type="NCBI Taxonomy" id="326594"/>
    <lineage>
        <taxon>Eukaryota</taxon>
        <taxon>Metazoa</taxon>
        <taxon>Ecdysozoa</taxon>
        <taxon>Arthropoda</taxon>
        <taxon>Hexapoda</taxon>
        <taxon>Insecta</taxon>
        <taxon>Pterygota</taxon>
        <taxon>Neoptera</taxon>
        <taxon>Endopterygota</taxon>
        <taxon>Hymenoptera</taxon>
        <taxon>Apocrita</taxon>
        <taxon>Proctotrupomorpha</taxon>
        <taxon>Chalcidoidea</taxon>
        <taxon>Agaonidae</taxon>
        <taxon>Agaoninae</taxon>
        <taxon>Ceratosolen</taxon>
    </lineage>
</organism>
<keyword evidence="8" id="KW-0539">Nucleus</keyword>
<keyword evidence="12" id="KW-1185">Reference proteome</keyword>
<evidence type="ECO:0000256" key="3">
    <source>
        <dbReference type="ARBA" id="ARBA00022737"/>
    </source>
</evidence>
<gene>
    <name evidence="13" type="primary">LOC105368718</name>
</gene>
<evidence type="ECO:0000256" key="1">
    <source>
        <dbReference type="ARBA" id="ARBA00004123"/>
    </source>
</evidence>